<accession>A0A7K1TXA5</accession>
<dbReference type="AlphaFoldDB" id="A0A7K1TXA5"/>
<dbReference type="Proteomes" id="UP000461730">
    <property type="component" value="Unassembled WGS sequence"/>
</dbReference>
<evidence type="ECO:0000313" key="3">
    <source>
        <dbReference type="Proteomes" id="UP000461730"/>
    </source>
</evidence>
<proteinExistence type="predicted"/>
<dbReference type="RefSeq" id="WP_157304116.1">
    <property type="nucleotide sequence ID" value="NZ_WRXN01000001.1"/>
</dbReference>
<gene>
    <name evidence="2" type="ORF">GO493_00535</name>
</gene>
<dbReference type="Pfam" id="PF04993">
    <property type="entry name" value="TfoX_N"/>
    <property type="match status" value="1"/>
</dbReference>
<dbReference type="Gene3D" id="3.30.1460.30">
    <property type="entry name" value="YgaC/TfoX-N like chaperone"/>
    <property type="match status" value="1"/>
</dbReference>
<sequence length="114" mass="12858">MPYNERIADRVREIIASATDKVEERKMFGGLCFMVDDKMCVGVKADRIMVRISPEAFEKALGEDGFEPMVHGGKTVAGFGFVHEEQLTSKKELLHWVNLALQFNKEAAPSKKKK</sequence>
<evidence type="ECO:0000313" key="2">
    <source>
        <dbReference type="EMBL" id="MVT06727.1"/>
    </source>
</evidence>
<dbReference type="EMBL" id="WRXN01000001">
    <property type="protein sequence ID" value="MVT06727.1"/>
    <property type="molecule type" value="Genomic_DNA"/>
</dbReference>
<name>A0A7K1TXA5_9BACT</name>
<dbReference type="InterPro" id="IPR007076">
    <property type="entry name" value="TfoX_N"/>
</dbReference>
<protein>
    <recommendedName>
        <fullName evidence="1">TfoX N-terminal domain-containing protein</fullName>
    </recommendedName>
</protein>
<keyword evidence="3" id="KW-1185">Reference proteome</keyword>
<reference evidence="2 3" key="1">
    <citation type="submission" date="2019-12" db="EMBL/GenBank/DDBJ databases">
        <title>Chitinophaga sp. strain ysch24 (GDMCC 1.1355), whole genome shotgun sequence.</title>
        <authorList>
            <person name="Zhang X."/>
        </authorList>
    </citation>
    <scope>NUCLEOTIDE SEQUENCE [LARGE SCALE GENOMIC DNA]</scope>
    <source>
        <strain evidence="3">ysch24</strain>
    </source>
</reference>
<comment type="caution">
    <text evidence="2">The sequence shown here is derived from an EMBL/GenBank/DDBJ whole genome shotgun (WGS) entry which is preliminary data.</text>
</comment>
<organism evidence="2 3">
    <name type="scientific">Chitinophaga tropicalis</name>
    <dbReference type="NCBI Taxonomy" id="2683588"/>
    <lineage>
        <taxon>Bacteria</taxon>
        <taxon>Pseudomonadati</taxon>
        <taxon>Bacteroidota</taxon>
        <taxon>Chitinophagia</taxon>
        <taxon>Chitinophagales</taxon>
        <taxon>Chitinophagaceae</taxon>
        <taxon>Chitinophaga</taxon>
    </lineage>
</organism>
<evidence type="ECO:0000259" key="1">
    <source>
        <dbReference type="Pfam" id="PF04993"/>
    </source>
</evidence>
<feature type="domain" description="TfoX N-terminal" evidence="1">
    <location>
        <begin position="18"/>
        <end position="103"/>
    </location>
</feature>
<dbReference type="SUPFAM" id="SSF159894">
    <property type="entry name" value="YgaC/TfoX-N like"/>
    <property type="match status" value="1"/>
</dbReference>